<keyword evidence="1" id="KW-1133">Transmembrane helix</keyword>
<dbReference type="RefSeq" id="WP_184642687.1">
    <property type="nucleotide sequence ID" value="NZ_JACIFZ010000018.1"/>
</dbReference>
<reference evidence="2 3" key="1">
    <citation type="submission" date="2020-08" db="EMBL/GenBank/DDBJ databases">
        <title>Genomic Encyclopedia of Type Strains, Phase IV (KMG-V): Genome sequencing to study the core and pangenomes of soil and plant-associated prokaryotes.</title>
        <authorList>
            <person name="Whitman W."/>
        </authorList>
    </citation>
    <scope>NUCLEOTIDE SEQUENCE [LARGE SCALE GENOMIC DNA]</scope>
    <source>
        <strain evidence="2 3">34/80</strain>
    </source>
</reference>
<feature type="transmembrane region" description="Helical" evidence="1">
    <location>
        <begin position="30"/>
        <end position="50"/>
    </location>
</feature>
<evidence type="ECO:0000313" key="3">
    <source>
        <dbReference type="Proteomes" id="UP000524450"/>
    </source>
</evidence>
<accession>A0A840FUW7</accession>
<dbReference type="Proteomes" id="UP000524450">
    <property type="component" value="Unassembled WGS sequence"/>
</dbReference>
<gene>
    <name evidence="2" type="ORF">GGD71_006806</name>
</gene>
<proteinExistence type="predicted"/>
<evidence type="ECO:0000313" key="2">
    <source>
        <dbReference type="EMBL" id="MBB4225993.1"/>
    </source>
</evidence>
<organism evidence="2 3">
    <name type="scientific">Variovorax guangxiensis</name>
    <dbReference type="NCBI Taxonomy" id="1775474"/>
    <lineage>
        <taxon>Bacteria</taxon>
        <taxon>Pseudomonadati</taxon>
        <taxon>Pseudomonadota</taxon>
        <taxon>Betaproteobacteria</taxon>
        <taxon>Burkholderiales</taxon>
        <taxon>Comamonadaceae</taxon>
        <taxon>Variovorax</taxon>
    </lineage>
</organism>
<dbReference type="EMBL" id="JACIFZ010000018">
    <property type="protein sequence ID" value="MBB4225993.1"/>
    <property type="molecule type" value="Genomic_DNA"/>
</dbReference>
<keyword evidence="1" id="KW-0812">Transmembrane</keyword>
<name>A0A840FUW7_9BURK</name>
<evidence type="ECO:0000256" key="1">
    <source>
        <dbReference type="SAM" id="Phobius"/>
    </source>
</evidence>
<sequence length="55" mass="6272">MNAHRLNHHDIQAVKTFEARSKRKARNKRLALRTALLGWLLVPLIAAGLFEGLVR</sequence>
<protein>
    <submittedName>
        <fullName evidence="2">Uncharacterized protein</fullName>
    </submittedName>
</protein>
<dbReference type="AlphaFoldDB" id="A0A840FUW7"/>
<comment type="caution">
    <text evidence="2">The sequence shown here is derived from an EMBL/GenBank/DDBJ whole genome shotgun (WGS) entry which is preliminary data.</text>
</comment>
<keyword evidence="1" id="KW-0472">Membrane</keyword>